<proteinExistence type="inferred from homology"/>
<dbReference type="RefSeq" id="WP_152211722.1">
    <property type="nucleotide sequence ID" value="NZ_WFLN01000004.1"/>
</dbReference>
<dbReference type="Pfam" id="PF00496">
    <property type="entry name" value="SBP_bac_5"/>
    <property type="match status" value="1"/>
</dbReference>
<organism evidence="5 6">
    <name type="scientific">Fluviispira multicolorata</name>
    <dbReference type="NCBI Taxonomy" id="2654512"/>
    <lineage>
        <taxon>Bacteria</taxon>
        <taxon>Pseudomonadati</taxon>
        <taxon>Bdellovibrionota</taxon>
        <taxon>Oligoflexia</taxon>
        <taxon>Silvanigrellales</taxon>
        <taxon>Silvanigrellaceae</taxon>
        <taxon>Fluviispira</taxon>
    </lineage>
</organism>
<evidence type="ECO:0000313" key="6">
    <source>
        <dbReference type="Proteomes" id="UP000442694"/>
    </source>
</evidence>
<dbReference type="Proteomes" id="UP000442694">
    <property type="component" value="Unassembled WGS sequence"/>
</dbReference>
<accession>A0A833JFA4</accession>
<evidence type="ECO:0000256" key="3">
    <source>
        <dbReference type="ARBA" id="ARBA00022729"/>
    </source>
</evidence>
<dbReference type="GO" id="GO:0015833">
    <property type="term" value="P:peptide transport"/>
    <property type="evidence" value="ECO:0007669"/>
    <property type="project" value="TreeGrafter"/>
</dbReference>
<dbReference type="SUPFAM" id="SSF53850">
    <property type="entry name" value="Periplasmic binding protein-like II"/>
    <property type="match status" value="1"/>
</dbReference>
<dbReference type="Gene3D" id="3.10.105.10">
    <property type="entry name" value="Dipeptide-binding Protein, Domain 3"/>
    <property type="match status" value="1"/>
</dbReference>
<dbReference type="Gene3D" id="3.40.190.10">
    <property type="entry name" value="Periplasmic binding protein-like II"/>
    <property type="match status" value="1"/>
</dbReference>
<keyword evidence="3" id="KW-0732">Signal</keyword>
<evidence type="ECO:0000313" key="5">
    <source>
        <dbReference type="EMBL" id="KAB8033636.1"/>
    </source>
</evidence>
<dbReference type="PANTHER" id="PTHR30290">
    <property type="entry name" value="PERIPLASMIC BINDING COMPONENT OF ABC TRANSPORTER"/>
    <property type="match status" value="1"/>
</dbReference>
<protein>
    <recommendedName>
        <fullName evidence="4">Solute-binding protein family 5 domain-containing protein</fullName>
    </recommendedName>
</protein>
<comment type="similarity">
    <text evidence="1">Belongs to the bacterial solute-binding protein 5 family.</text>
</comment>
<comment type="caution">
    <text evidence="5">The sequence shown here is derived from an EMBL/GenBank/DDBJ whole genome shotgun (WGS) entry which is preliminary data.</text>
</comment>
<sequence>MDTNEIVFFSPNKAENPWIENASCDTRHFFMTAVVSLLAYKDKDFNIKPLSLKSFHWDNKNKHYILTIKENLYFTNARKVTIEDLEFSILRHIFAATANEGTIQLINIKGAEKITPGEPFHSGKVEGVKILDQFSLAITPSSPNPNFMHLFTRWNYSFVPREELKDDLLNWRKWPIGVGAYKIKNEDKENRNYTLELVDSKTYPYAPQTILFDQERKTKPDLTLKDALSTKDSSFKKMELTALQNVRIFSFNYSAKQGSNSDFRKAINLSLQRKSISLLTLDPTQPLNELLAKGTVGRINIDENQNIVEANKLFKKSLGSQINEIFKIPYSPDLEYLGNEYRNELIKQFDAAGLKVEFVLSTNLWNPFVGELINSPFRLHSIVADFYDPLMSFAMYKNGSPLINCNPNDDKLEQLLDEAKKSSNKDALEQNIENLSNYFNENNFVVPLLEIPTIAYYNPQKINSIGEQFGGQTFHLANIILKG</sequence>
<dbReference type="AlphaFoldDB" id="A0A833JFA4"/>
<dbReference type="GO" id="GO:1904680">
    <property type="term" value="F:peptide transmembrane transporter activity"/>
    <property type="evidence" value="ECO:0007669"/>
    <property type="project" value="TreeGrafter"/>
</dbReference>
<evidence type="ECO:0000259" key="4">
    <source>
        <dbReference type="Pfam" id="PF00496"/>
    </source>
</evidence>
<dbReference type="EMBL" id="WFLN01000004">
    <property type="protein sequence ID" value="KAB8033636.1"/>
    <property type="molecule type" value="Genomic_DNA"/>
</dbReference>
<keyword evidence="2" id="KW-0813">Transport</keyword>
<dbReference type="PANTHER" id="PTHR30290:SF9">
    <property type="entry name" value="OLIGOPEPTIDE-BINDING PROTEIN APPA"/>
    <property type="match status" value="1"/>
</dbReference>
<name>A0A833JFA4_9BACT</name>
<evidence type="ECO:0000256" key="2">
    <source>
        <dbReference type="ARBA" id="ARBA00022448"/>
    </source>
</evidence>
<reference evidence="5 6" key="1">
    <citation type="submission" date="2019-10" db="EMBL/GenBank/DDBJ databases">
        <title>New genus of Silvanigrellaceae.</title>
        <authorList>
            <person name="Pitt A."/>
            <person name="Hahn M.W."/>
        </authorList>
    </citation>
    <scope>NUCLEOTIDE SEQUENCE [LARGE SCALE GENOMIC DNA]</scope>
    <source>
        <strain evidence="5 6">33A1-SZDP</strain>
    </source>
</reference>
<dbReference type="InterPro" id="IPR000914">
    <property type="entry name" value="SBP_5_dom"/>
</dbReference>
<feature type="domain" description="Solute-binding protein family 5" evidence="4">
    <location>
        <begin position="47"/>
        <end position="357"/>
    </location>
</feature>
<evidence type="ECO:0000256" key="1">
    <source>
        <dbReference type="ARBA" id="ARBA00005695"/>
    </source>
</evidence>
<keyword evidence="6" id="KW-1185">Reference proteome</keyword>
<gene>
    <name evidence="5" type="ORF">GCL57_02705</name>
</gene>
<dbReference type="InterPro" id="IPR039424">
    <property type="entry name" value="SBP_5"/>
</dbReference>